<evidence type="ECO:0000313" key="3">
    <source>
        <dbReference type="EMBL" id="CAL1353930.1"/>
    </source>
</evidence>
<organism evidence="3 4">
    <name type="scientific">Linum trigynum</name>
    <dbReference type="NCBI Taxonomy" id="586398"/>
    <lineage>
        <taxon>Eukaryota</taxon>
        <taxon>Viridiplantae</taxon>
        <taxon>Streptophyta</taxon>
        <taxon>Embryophyta</taxon>
        <taxon>Tracheophyta</taxon>
        <taxon>Spermatophyta</taxon>
        <taxon>Magnoliopsida</taxon>
        <taxon>eudicotyledons</taxon>
        <taxon>Gunneridae</taxon>
        <taxon>Pentapetalae</taxon>
        <taxon>rosids</taxon>
        <taxon>fabids</taxon>
        <taxon>Malpighiales</taxon>
        <taxon>Linaceae</taxon>
        <taxon>Linum</taxon>
    </lineage>
</organism>
<reference evidence="3 4" key="1">
    <citation type="submission" date="2024-04" db="EMBL/GenBank/DDBJ databases">
        <authorList>
            <person name="Fracassetti M."/>
        </authorList>
    </citation>
    <scope>NUCLEOTIDE SEQUENCE [LARGE SCALE GENOMIC DNA]</scope>
</reference>
<sequence length="84" mass="8752">MAARRKSAAAARGLLSCLVGRLAAASTRKERREEGALRRGARGGDAGALVERWAMAGPTTARREAERRKAGAGRASCCELLASA</sequence>
<dbReference type="Proteomes" id="UP001497516">
    <property type="component" value="Chromosome 1"/>
</dbReference>
<proteinExistence type="predicted"/>
<dbReference type="EMBL" id="OZ034813">
    <property type="protein sequence ID" value="CAL1353930.1"/>
    <property type="molecule type" value="Genomic_DNA"/>
</dbReference>
<evidence type="ECO:0000256" key="1">
    <source>
        <dbReference type="SAM" id="MobiDB-lite"/>
    </source>
</evidence>
<keyword evidence="2" id="KW-0732">Signal</keyword>
<feature type="region of interest" description="Disordered" evidence="1">
    <location>
        <begin position="56"/>
        <end position="75"/>
    </location>
</feature>
<evidence type="ECO:0000313" key="4">
    <source>
        <dbReference type="Proteomes" id="UP001497516"/>
    </source>
</evidence>
<keyword evidence="4" id="KW-1185">Reference proteome</keyword>
<evidence type="ECO:0000256" key="2">
    <source>
        <dbReference type="SAM" id="SignalP"/>
    </source>
</evidence>
<name>A0AAV2CDU5_9ROSI</name>
<feature type="signal peptide" evidence="2">
    <location>
        <begin position="1"/>
        <end position="24"/>
    </location>
</feature>
<dbReference type="AlphaFoldDB" id="A0AAV2CDU5"/>
<protein>
    <submittedName>
        <fullName evidence="3">Uncharacterized protein</fullName>
    </submittedName>
</protein>
<gene>
    <name evidence="3" type="ORF">LTRI10_LOCUS1792</name>
</gene>
<accession>A0AAV2CDU5</accession>
<feature type="chain" id="PRO_5043404847" evidence="2">
    <location>
        <begin position="25"/>
        <end position="84"/>
    </location>
</feature>